<dbReference type="SUPFAM" id="SSF47113">
    <property type="entry name" value="Histone-fold"/>
    <property type="match status" value="1"/>
</dbReference>
<feature type="domain" description="Transcription factor CBF/NF-Y/archaeal histone" evidence="2">
    <location>
        <begin position="103"/>
        <end position="149"/>
    </location>
</feature>
<evidence type="ECO:0000313" key="4">
    <source>
        <dbReference type="Proteomes" id="UP000813824"/>
    </source>
</evidence>
<dbReference type="Gene3D" id="1.10.20.10">
    <property type="entry name" value="Histone, subunit A"/>
    <property type="match status" value="1"/>
</dbReference>
<feature type="region of interest" description="Disordered" evidence="1">
    <location>
        <begin position="203"/>
        <end position="413"/>
    </location>
</feature>
<organism evidence="3 4">
    <name type="scientific">Cristinia sonorae</name>
    <dbReference type="NCBI Taxonomy" id="1940300"/>
    <lineage>
        <taxon>Eukaryota</taxon>
        <taxon>Fungi</taxon>
        <taxon>Dikarya</taxon>
        <taxon>Basidiomycota</taxon>
        <taxon>Agaricomycotina</taxon>
        <taxon>Agaricomycetes</taxon>
        <taxon>Agaricomycetidae</taxon>
        <taxon>Agaricales</taxon>
        <taxon>Pleurotineae</taxon>
        <taxon>Stephanosporaceae</taxon>
        <taxon>Cristinia</taxon>
    </lineage>
</organism>
<feature type="compositionally biased region" description="Acidic residues" evidence="1">
    <location>
        <begin position="25"/>
        <end position="43"/>
    </location>
</feature>
<dbReference type="AlphaFoldDB" id="A0A8K0UVM1"/>
<evidence type="ECO:0000259" key="2">
    <source>
        <dbReference type="Pfam" id="PF00808"/>
    </source>
</evidence>
<proteinExistence type="predicted"/>
<dbReference type="Pfam" id="PF00808">
    <property type="entry name" value="CBFD_NFYB_HMF"/>
    <property type="match status" value="1"/>
</dbReference>
<accession>A0A8K0UVM1</accession>
<comment type="caution">
    <text evidence="3">The sequence shown here is derived from an EMBL/GenBank/DDBJ whole genome shotgun (WGS) entry which is preliminary data.</text>
</comment>
<dbReference type="InterPro" id="IPR009072">
    <property type="entry name" value="Histone-fold"/>
</dbReference>
<evidence type="ECO:0000256" key="1">
    <source>
        <dbReference type="SAM" id="MobiDB-lite"/>
    </source>
</evidence>
<feature type="compositionally biased region" description="Low complexity" evidence="1">
    <location>
        <begin position="15"/>
        <end position="24"/>
    </location>
</feature>
<keyword evidence="4" id="KW-1185">Reference proteome</keyword>
<feature type="compositionally biased region" description="Polar residues" evidence="1">
    <location>
        <begin position="396"/>
        <end position="413"/>
    </location>
</feature>
<feature type="compositionally biased region" description="Basic residues" evidence="1">
    <location>
        <begin position="281"/>
        <end position="290"/>
    </location>
</feature>
<gene>
    <name evidence="3" type="ORF">BXZ70DRAFT_594630</name>
</gene>
<feature type="region of interest" description="Disordered" evidence="1">
    <location>
        <begin position="1"/>
        <end position="68"/>
    </location>
</feature>
<sequence>MELQFPTVAQPTFRSLSSTSSGVESEVEEEEVDQLDSDTDEEPQPISVGPVSSPSKTRPKIPVERVPGKSTIPLGRIESLLEAEGTSGGFIVSFLPYPSTGEENYMSKEAVFILAVATEEFIKRLMEAGHRTAQTSRRSMVTYKDVAFATKQYQEFMFLRDTIPQPISLAEALQRRAAKEKEILEEPPALSINLIPAPSLAPSLAPSETPSATPDFIPPSASARSRGKAKQAPQSHTNGDANGGPPPEPKPTRQRKSRKRQPDGDAPSASASAHEPPPPTHSHRTRRRSSRASQKDADLLMDVTDTPLSLANGYSASTNGHSISQHSLPSEGWGSVMGPPPPSRSTEYEDDSYGTPEYGPDDVPVSWPPAPPTHFTGPASGYLEDHRMLFSGRNGMASNPGRTIYNAQRPPNR</sequence>
<evidence type="ECO:0000313" key="3">
    <source>
        <dbReference type="EMBL" id="KAH8104554.1"/>
    </source>
</evidence>
<feature type="compositionally biased region" description="Low complexity" evidence="1">
    <location>
        <begin position="203"/>
        <end position="214"/>
    </location>
</feature>
<dbReference type="GO" id="GO:0046982">
    <property type="term" value="F:protein heterodimerization activity"/>
    <property type="evidence" value="ECO:0007669"/>
    <property type="project" value="InterPro"/>
</dbReference>
<reference evidence="3" key="1">
    <citation type="journal article" date="2021" name="New Phytol.">
        <title>Evolutionary innovations through gain and loss of genes in the ectomycorrhizal Boletales.</title>
        <authorList>
            <person name="Wu G."/>
            <person name="Miyauchi S."/>
            <person name="Morin E."/>
            <person name="Kuo A."/>
            <person name="Drula E."/>
            <person name="Varga T."/>
            <person name="Kohler A."/>
            <person name="Feng B."/>
            <person name="Cao Y."/>
            <person name="Lipzen A."/>
            <person name="Daum C."/>
            <person name="Hundley H."/>
            <person name="Pangilinan J."/>
            <person name="Johnson J."/>
            <person name="Barry K."/>
            <person name="LaButti K."/>
            <person name="Ng V."/>
            <person name="Ahrendt S."/>
            <person name="Min B."/>
            <person name="Choi I.G."/>
            <person name="Park H."/>
            <person name="Plett J.M."/>
            <person name="Magnuson J."/>
            <person name="Spatafora J.W."/>
            <person name="Nagy L.G."/>
            <person name="Henrissat B."/>
            <person name="Grigoriev I.V."/>
            <person name="Yang Z.L."/>
            <person name="Xu J."/>
            <person name="Martin F.M."/>
        </authorList>
    </citation>
    <scope>NUCLEOTIDE SEQUENCE</scope>
    <source>
        <strain evidence="3">KKN 215</strain>
    </source>
</reference>
<protein>
    <recommendedName>
        <fullName evidence="2">Transcription factor CBF/NF-Y/archaeal histone domain-containing protein</fullName>
    </recommendedName>
</protein>
<name>A0A8K0UVM1_9AGAR</name>
<dbReference type="InterPro" id="IPR003958">
    <property type="entry name" value="CBFA_NFYB_domain"/>
</dbReference>
<dbReference type="EMBL" id="JAEVFJ010000005">
    <property type="protein sequence ID" value="KAH8104554.1"/>
    <property type="molecule type" value="Genomic_DNA"/>
</dbReference>
<dbReference type="Proteomes" id="UP000813824">
    <property type="component" value="Unassembled WGS sequence"/>
</dbReference>
<dbReference type="OrthoDB" id="636685at2759"/>
<feature type="compositionally biased region" description="Polar residues" evidence="1">
    <location>
        <begin position="306"/>
        <end position="328"/>
    </location>
</feature>